<feature type="domain" description="Immunoglobulin V-set" evidence="1">
    <location>
        <begin position="14"/>
        <end position="112"/>
    </location>
</feature>
<keyword evidence="3" id="KW-1185">Reference proteome</keyword>
<dbReference type="InterPro" id="IPR036179">
    <property type="entry name" value="Ig-like_dom_sf"/>
</dbReference>
<dbReference type="AlphaFoldDB" id="A0A4W4E450"/>
<dbReference type="InterPro" id="IPR013783">
    <property type="entry name" value="Ig-like_fold"/>
</dbReference>
<reference evidence="2" key="4">
    <citation type="submission" date="2025-08" db="UniProtKB">
        <authorList>
            <consortium name="Ensembl"/>
        </authorList>
    </citation>
    <scope>IDENTIFICATION</scope>
</reference>
<dbReference type="Ensembl" id="ENSEEET00000005795.2">
    <property type="protein sequence ID" value="ENSEEEP00000005718.2"/>
    <property type="gene ID" value="ENSEEEG00000025923.1"/>
</dbReference>
<reference evidence="2" key="3">
    <citation type="submission" date="2020-05" db="EMBL/GenBank/DDBJ databases">
        <title>Electrophorus electricus (electric eel) genome, fEleEle1, primary haplotype.</title>
        <authorList>
            <person name="Myers G."/>
            <person name="Meyer A."/>
            <person name="Fedrigo O."/>
            <person name="Formenti G."/>
            <person name="Rhie A."/>
            <person name="Tracey A."/>
            <person name="Sims Y."/>
            <person name="Jarvis E.D."/>
        </authorList>
    </citation>
    <scope>NUCLEOTIDE SEQUENCE [LARGE SCALE GENOMIC DNA]</scope>
</reference>
<dbReference type="Proteomes" id="UP000314983">
    <property type="component" value="Chromosome 5"/>
</dbReference>
<evidence type="ECO:0000313" key="3">
    <source>
        <dbReference type="Proteomes" id="UP000314983"/>
    </source>
</evidence>
<evidence type="ECO:0000259" key="1">
    <source>
        <dbReference type="Pfam" id="PF07686"/>
    </source>
</evidence>
<dbReference type="SUPFAM" id="SSF48726">
    <property type="entry name" value="Immunoglobulin"/>
    <property type="match status" value="1"/>
</dbReference>
<name>A0A4W4E450_ELEEL</name>
<protein>
    <recommendedName>
        <fullName evidence="1">Immunoglobulin V-set domain-containing protein</fullName>
    </recommendedName>
</protein>
<reference evidence="2" key="5">
    <citation type="submission" date="2025-09" db="UniProtKB">
        <authorList>
            <consortium name="Ensembl"/>
        </authorList>
    </citation>
    <scope>IDENTIFICATION</scope>
</reference>
<reference evidence="3" key="2">
    <citation type="journal article" date="2017" name="Sci. Adv.">
        <title>A tail of two voltages: Proteomic comparison of the three electric organs of the electric eel.</title>
        <authorList>
            <person name="Traeger L.L."/>
            <person name="Sabat G."/>
            <person name="Barrett-Wilt G.A."/>
            <person name="Wells G.B."/>
            <person name="Sussman M.R."/>
        </authorList>
    </citation>
    <scope>NUCLEOTIDE SEQUENCE [LARGE SCALE GENOMIC DNA]</scope>
</reference>
<accession>A0A4W4E450</accession>
<dbReference type="Pfam" id="PF07686">
    <property type="entry name" value="V-set"/>
    <property type="match status" value="1"/>
</dbReference>
<dbReference type="Gene3D" id="2.60.40.10">
    <property type="entry name" value="Immunoglobulins"/>
    <property type="match status" value="1"/>
</dbReference>
<proteinExistence type="predicted"/>
<dbReference type="GeneTree" id="ENSGT00970000194015"/>
<reference evidence="3" key="1">
    <citation type="journal article" date="2014" name="Science">
        <title>Nonhuman genetics. Genomic basis for the convergent evolution of electric organs.</title>
        <authorList>
            <person name="Gallant J.R."/>
            <person name="Traeger L.L."/>
            <person name="Volkening J.D."/>
            <person name="Moffett H."/>
            <person name="Chen P.H."/>
            <person name="Novina C.D."/>
            <person name="Phillips G.N.Jr."/>
            <person name="Anand R."/>
            <person name="Wells G.B."/>
            <person name="Pinch M."/>
            <person name="Guth R."/>
            <person name="Unguez G.A."/>
            <person name="Albert J.S."/>
            <person name="Zakon H.H."/>
            <person name="Samanta M.P."/>
            <person name="Sussman M.R."/>
        </authorList>
    </citation>
    <scope>NUCLEOTIDE SEQUENCE [LARGE SCALE GENOMIC DNA]</scope>
</reference>
<dbReference type="InterPro" id="IPR013106">
    <property type="entry name" value="Ig_V-set"/>
</dbReference>
<evidence type="ECO:0000313" key="2">
    <source>
        <dbReference type="Ensembl" id="ENSEEEP00000005718.2"/>
    </source>
</evidence>
<organism evidence="2 3">
    <name type="scientific">Electrophorus electricus</name>
    <name type="common">Electric eel</name>
    <name type="synonym">Gymnotus electricus</name>
    <dbReference type="NCBI Taxonomy" id="8005"/>
    <lineage>
        <taxon>Eukaryota</taxon>
        <taxon>Metazoa</taxon>
        <taxon>Chordata</taxon>
        <taxon>Craniata</taxon>
        <taxon>Vertebrata</taxon>
        <taxon>Euteleostomi</taxon>
        <taxon>Actinopterygii</taxon>
        <taxon>Neopterygii</taxon>
        <taxon>Teleostei</taxon>
        <taxon>Ostariophysi</taxon>
        <taxon>Gymnotiformes</taxon>
        <taxon>Gymnotoidei</taxon>
        <taxon>Gymnotidae</taxon>
        <taxon>Electrophorus</taxon>
    </lineage>
</organism>
<sequence>MIQADIYTLILVAEPGDDVTIWYQYNRTEPARIYWFMHTDHSVPHHVACQLYLKYSASSPCSFFNQSKQMVMSVKSQYSSLTISAVKHTDSGLYYCGIWQSTDIYFSNLRRLRLILRFILNSCN</sequence>